<evidence type="ECO:0000256" key="1">
    <source>
        <dbReference type="SAM" id="SignalP"/>
    </source>
</evidence>
<sequence length="742" mass="72912">MRIRTPLLPAVGATLICTLLSACGGGGGGSTATPPVVTPPVVTPPAAQTVSLGLSGSNMLAAAPVTLNATLGQSADVAWSLGSGNPGTLSAASGGSVSYTPPAARVGAITPVTITATSSGVSQSLRLALYPDPGAPGLSLLAGSLGGRAIIDGSGADARFNQIAAITPDGVGGFIVADLGDNVGGDATLQYPTAIRQVSAAGVVLTLASPAFGHADGSGAQARLGKVASVAVAPDRSIYLIDNDGSGSYLRRLTRDGALSTIAPLKPALNFSANARVVVDSGGRVTVLNWLTAYTVNNGALVRLAGSEEGGSGSVDGADGAGRFSYINDALADSAGNLYLIDGHSIRKLTPAGVLSTVAGVAASDGANNAIDGSGNAARFGNAVSLSITPAGNLLVLDRDSTAGRSGYLLRQVTPAGVVTTPYRGADPVDYGLQAPAGTETANGLLSVGSGGAIVLASKGQLQTQQSATGATLLAGLEGDSGKDKDGQGAAARFNIPTMLAADLSGNVFVLERAPVDASGYQTESAGIYLRKISLGGEVTTIPVSSSLLASGIAADGEGNVYISSRWPKGTLGGVAPGGLIYKVTSQGVVATLAGGAATGTPAGPLDGAGAAAAFSTRPVLNGIDAAGNLYVTDTNTNVNPSQISYRKVTPKGEVSTIAALPAGLNKAPDGNTYTVDRDASVVYRIGGDGGKTVAAGVLKARGTRLGALPGGLDTPYSVVPTGPGSFAVISGSAVLRLVVPH</sequence>
<comment type="caution">
    <text evidence="2">The sequence shown here is derived from an EMBL/GenBank/DDBJ whole genome shotgun (WGS) entry which is preliminary data.</text>
</comment>
<accession>A0ABX0FE59</accession>
<gene>
    <name evidence="2" type="ORF">GW587_00055</name>
</gene>
<evidence type="ECO:0000313" key="3">
    <source>
        <dbReference type="Proteomes" id="UP000666369"/>
    </source>
</evidence>
<evidence type="ECO:0000313" key="2">
    <source>
        <dbReference type="EMBL" id="NGZ82655.1"/>
    </source>
</evidence>
<dbReference type="RefSeq" id="WP_166097259.1">
    <property type="nucleotide sequence ID" value="NZ_JAADJT010000001.1"/>
</dbReference>
<feature type="signal peptide" evidence="1">
    <location>
        <begin position="1"/>
        <end position="22"/>
    </location>
</feature>
<evidence type="ECO:0008006" key="4">
    <source>
        <dbReference type="Google" id="ProtNLM"/>
    </source>
</evidence>
<dbReference type="SUPFAM" id="SSF101898">
    <property type="entry name" value="NHL repeat"/>
    <property type="match status" value="1"/>
</dbReference>
<organism evidence="2 3">
    <name type="scientific">Duganella aceris</name>
    <dbReference type="NCBI Taxonomy" id="2703883"/>
    <lineage>
        <taxon>Bacteria</taxon>
        <taxon>Pseudomonadati</taxon>
        <taxon>Pseudomonadota</taxon>
        <taxon>Betaproteobacteria</taxon>
        <taxon>Burkholderiales</taxon>
        <taxon>Oxalobacteraceae</taxon>
        <taxon>Telluria group</taxon>
        <taxon>Duganella</taxon>
    </lineage>
</organism>
<dbReference type="SUPFAM" id="SSF63829">
    <property type="entry name" value="Calcium-dependent phosphotriesterase"/>
    <property type="match status" value="1"/>
</dbReference>
<reference evidence="2 3" key="1">
    <citation type="submission" date="2020-01" db="EMBL/GenBank/DDBJ databases">
        <authorList>
            <person name="Lee S.D."/>
        </authorList>
    </citation>
    <scope>NUCLEOTIDE SEQUENCE [LARGE SCALE GENOMIC DNA]</scope>
    <source>
        <strain evidence="2 3">SAP-35</strain>
    </source>
</reference>
<dbReference type="PROSITE" id="PS51257">
    <property type="entry name" value="PROKAR_LIPOPROTEIN"/>
    <property type="match status" value="1"/>
</dbReference>
<protein>
    <recommendedName>
        <fullName evidence="4">NHL repeat containing protein</fullName>
    </recommendedName>
</protein>
<name>A0ABX0FE59_9BURK</name>
<dbReference type="Proteomes" id="UP000666369">
    <property type="component" value="Unassembled WGS sequence"/>
</dbReference>
<feature type="chain" id="PRO_5046599784" description="NHL repeat containing protein" evidence="1">
    <location>
        <begin position="23"/>
        <end position="742"/>
    </location>
</feature>
<dbReference type="PANTHER" id="PTHR13833:SF71">
    <property type="entry name" value="NHL DOMAIN-CONTAINING PROTEIN"/>
    <property type="match status" value="1"/>
</dbReference>
<proteinExistence type="predicted"/>
<dbReference type="EMBL" id="JAADJT010000001">
    <property type="protein sequence ID" value="NGZ82655.1"/>
    <property type="molecule type" value="Genomic_DNA"/>
</dbReference>
<reference evidence="3" key="2">
    <citation type="submission" date="2023-07" db="EMBL/GenBank/DDBJ databases">
        <title>Duganella aceri sp. nov., isolated from tree sap.</title>
        <authorList>
            <person name="Kim I.S."/>
        </authorList>
    </citation>
    <scope>NUCLEOTIDE SEQUENCE [LARGE SCALE GENOMIC DNA]</scope>
    <source>
        <strain evidence="3">SAP-35</strain>
    </source>
</reference>
<dbReference type="InterPro" id="IPR011042">
    <property type="entry name" value="6-blade_b-propeller_TolB-like"/>
</dbReference>
<dbReference type="Gene3D" id="2.120.10.30">
    <property type="entry name" value="TolB, C-terminal domain"/>
    <property type="match status" value="4"/>
</dbReference>
<keyword evidence="1" id="KW-0732">Signal</keyword>
<dbReference type="PANTHER" id="PTHR13833">
    <property type="match status" value="1"/>
</dbReference>
<keyword evidence="3" id="KW-1185">Reference proteome</keyword>